<dbReference type="eggNOG" id="COG0810">
    <property type="taxonomic scope" value="Bacteria"/>
</dbReference>
<dbReference type="Proteomes" id="UP000000440">
    <property type="component" value="Chromosome"/>
</dbReference>
<evidence type="ECO:0000313" key="3">
    <source>
        <dbReference type="Proteomes" id="UP000000440"/>
    </source>
</evidence>
<name>Q8DKB0_THEVB</name>
<gene>
    <name evidence="2" type="ordered locus">tlr0949</name>
</gene>
<dbReference type="AlphaFoldDB" id="Q8DKB0"/>
<reference evidence="2 3" key="1">
    <citation type="journal article" date="2002" name="DNA Res.">
        <title>Complete genome structure of the thermophilic cyanobacterium Thermosynechococcus elongatus BP-1.</title>
        <authorList>
            <person name="Nakamura Y."/>
            <person name="Kaneko T."/>
            <person name="Sato S."/>
            <person name="Ikeuchi M."/>
            <person name="Katoh H."/>
            <person name="Sasamoto S."/>
            <person name="Watanabe A."/>
            <person name="Iriguchi M."/>
            <person name="Kawashima K."/>
            <person name="Kimura T."/>
            <person name="Kishida Y."/>
            <person name="Kiyokawa C."/>
            <person name="Kohara M."/>
            <person name="Matsumoto M."/>
            <person name="Matsuno A."/>
            <person name="Nakazaki N."/>
            <person name="Shimpo S."/>
            <person name="Sugimoto M."/>
            <person name="Takeuchi C."/>
            <person name="Yamada M."/>
            <person name="Tabata S."/>
        </authorList>
    </citation>
    <scope>NUCLEOTIDE SEQUENCE [LARGE SCALE GENOMIC DNA]</scope>
    <source>
        <strain evidence="3">IAM M-273 / NIES-2133 / BP-1</strain>
    </source>
</reference>
<keyword evidence="3" id="KW-1185">Reference proteome</keyword>
<feature type="compositionally biased region" description="Pro residues" evidence="1">
    <location>
        <begin position="336"/>
        <end position="349"/>
    </location>
</feature>
<evidence type="ECO:0000313" key="2">
    <source>
        <dbReference type="EMBL" id="BAC08501.1"/>
    </source>
</evidence>
<dbReference type="Gene3D" id="3.30.1150.10">
    <property type="match status" value="1"/>
</dbReference>
<dbReference type="EMBL" id="BA000039">
    <property type="protein sequence ID" value="BAC08501.1"/>
    <property type="molecule type" value="Genomic_DNA"/>
</dbReference>
<feature type="compositionally biased region" description="Low complexity" evidence="1">
    <location>
        <begin position="350"/>
        <end position="363"/>
    </location>
</feature>
<dbReference type="KEGG" id="tel:tlr0949"/>
<sequence>MWSACMLRLPIQPIWQRLSQWPVWEPNRLAIASSILLHAVILSFVRVPEPTPPELASDQLVPLVSLSPELEADLPSIQPLLPTELPPLATTTPPPLPFTGIEPPPLSFAPLAPLPPLSPPLLPNPVPVQPLPPLWQLPPPTRPLPVVPTGPNEEVAVAPELVSPTPASPANEPIARTAGEAAAALSRWFNQTRSTLNTTDIQVNFAQRITDFYPQEACGDRLQGETMVAVVVTPQGELLPANAAPETGLLTRNPQIIRSSGSALLDQAALEQVQKQAFEATGKYQALAITFAFEYRPERCLPPAATPRQEPTAPAPSPSGADQASPLAPEEVTPAPSSPAPEVAPPAVSPDPSEADSSSVAPAASPPATSPE</sequence>
<protein>
    <submittedName>
        <fullName evidence="2">Tlr0949 protein</fullName>
    </submittedName>
</protein>
<feature type="region of interest" description="Disordered" evidence="1">
    <location>
        <begin position="301"/>
        <end position="372"/>
    </location>
</feature>
<dbReference type="STRING" id="197221.gene:10747541"/>
<accession>Q8DKB0</accession>
<proteinExistence type="predicted"/>
<dbReference type="SUPFAM" id="SSF74653">
    <property type="entry name" value="TolA/TonB C-terminal domain"/>
    <property type="match status" value="1"/>
</dbReference>
<organism evidence="2 3">
    <name type="scientific">Thermosynechococcus vestitus (strain NIES-2133 / IAM M-273 / BP-1)</name>
    <dbReference type="NCBI Taxonomy" id="197221"/>
    <lineage>
        <taxon>Bacteria</taxon>
        <taxon>Bacillati</taxon>
        <taxon>Cyanobacteriota</taxon>
        <taxon>Cyanophyceae</taxon>
        <taxon>Acaryochloridales</taxon>
        <taxon>Thermosynechococcaceae</taxon>
        <taxon>Thermosynechococcus</taxon>
    </lineage>
</organism>
<dbReference type="EnsemblBacteria" id="BAC08501">
    <property type="protein sequence ID" value="BAC08501"/>
    <property type="gene ID" value="BAC08501"/>
</dbReference>
<evidence type="ECO:0000256" key="1">
    <source>
        <dbReference type="SAM" id="MobiDB-lite"/>
    </source>
</evidence>